<name>A0A383EEE0_9ZZZZ</name>
<dbReference type="PANTHER" id="PTHR36302">
    <property type="entry name" value="BLR7088 PROTEIN"/>
    <property type="match status" value="1"/>
</dbReference>
<sequence length="220" mass="24057">NHGAHPDKLLSASADVAERVEVHSHILEDGMMKMRRVESVILPPHEDVLFAPGGQHIMLMGLKQPLAAGDRFGLLLEFDQAEQTLVEVVVQMVDAEGAGTTHHNHGTSPSKPAQHQHTQASSATASDSGPIKHFELHIHQGKVMIDGQTIRVSQGDQVELYWSSDKPDVLHLHGYDIHTEVTPDVPAVMQFKAHASGRFPVESHGHSGHGNLIYLEVHPK</sequence>
<feature type="non-terminal residue" evidence="2">
    <location>
        <position position="1"/>
    </location>
</feature>
<accession>A0A383EEE0</accession>
<dbReference type="EMBL" id="UINC01224715">
    <property type="protein sequence ID" value="SVE54458.1"/>
    <property type="molecule type" value="Genomic_DNA"/>
</dbReference>
<dbReference type="InterPro" id="IPR007410">
    <property type="entry name" value="LpqE-like"/>
</dbReference>
<dbReference type="SUPFAM" id="SSF110087">
    <property type="entry name" value="DR1885-like metal-binding protein"/>
    <property type="match status" value="1"/>
</dbReference>
<dbReference type="Gene3D" id="2.60.40.1890">
    <property type="entry name" value="PCu(A)C copper chaperone"/>
    <property type="match status" value="1"/>
</dbReference>
<feature type="compositionally biased region" description="Polar residues" evidence="1">
    <location>
        <begin position="106"/>
        <end position="127"/>
    </location>
</feature>
<dbReference type="InterPro" id="IPR036182">
    <property type="entry name" value="PCuAC_sf"/>
</dbReference>
<dbReference type="Pfam" id="PF04314">
    <property type="entry name" value="PCuAC"/>
    <property type="match status" value="1"/>
</dbReference>
<reference evidence="2" key="1">
    <citation type="submission" date="2018-05" db="EMBL/GenBank/DDBJ databases">
        <authorList>
            <person name="Lanie J.A."/>
            <person name="Ng W.-L."/>
            <person name="Kazmierczak K.M."/>
            <person name="Andrzejewski T.M."/>
            <person name="Davidsen T.M."/>
            <person name="Wayne K.J."/>
            <person name="Tettelin H."/>
            <person name="Glass J.I."/>
            <person name="Rusch D."/>
            <person name="Podicherti R."/>
            <person name="Tsui H.-C.T."/>
            <person name="Winkler M.E."/>
        </authorList>
    </citation>
    <scope>NUCLEOTIDE SEQUENCE</scope>
</reference>
<organism evidence="2">
    <name type="scientific">marine metagenome</name>
    <dbReference type="NCBI Taxonomy" id="408172"/>
    <lineage>
        <taxon>unclassified sequences</taxon>
        <taxon>metagenomes</taxon>
        <taxon>ecological metagenomes</taxon>
    </lineage>
</organism>
<evidence type="ECO:0000313" key="2">
    <source>
        <dbReference type="EMBL" id="SVE54458.1"/>
    </source>
</evidence>
<dbReference type="Gene3D" id="2.60.40.420">
    <property type="entry name" value="Cupredoxins - blue copper proteins"/>
    <property type="match status" value="1"/>
</dbReference>
<proteinExistence type="predicted"/>
<dbReference type="PANTHER" id="PTHR36302:SF1">
    <property type="entry name" value="COPPER CHAPERONE PCU(A)C"/>
    <property type="match status" value="1"/>
</dbReference>
<gene>
    <name evidence="2" type="ORF">METZ01_LOCUS507312</name>
</gene>
<dbReference type="InterPro" id="IPR058248">
    <property type="entry name" value="Lxx211020-like"/>
</dbReference>
<dbReference type="SUPFAM" id="SSF49503">
    <property type="entry name" value="Cupredoxins"/>
    <property type="match status" value="1"/>
</dbReference>
<dbReference type="AlphaFoldDB" id="A0A383EEE0"/>
<evidence type="ECO:0000256" key="1">
    <source>
        <dbReference type="SAM" id="MobiDB-lite"/>
    </source>
</evidence>
<evidence type="ECO:0008006" key="3">
    <source>
        <dbReference type="Google" id="ProtNLM"/>
    </source>
</evidence>
<protein>
    <recommendedName>
        <fullName evidence="3">Copper chaperone PCu(A)C</fullName>
    </recommendedName>
</protein>
<dbReference type="InterPro" id="IPR008972">
    <property type="entry name" value="Cupredoxin"/>
</dbReference>
<feature type="region of interest" description="Disordered" evidence="1">
    <location>
        <begin position="98"/>
        <end position="129"/>
    </location>
</feature>